<reference evidence="1 2" key="1">
    <citation type="journal article" date="2021" name="BMC Genomics">
        <title>Datura genome reveals duplications of psychoactive alkaloid biosynthetic genes and high mutation rate following tissue culture.</title>
        <authorList>
            <person name="Rajewski A."/>
            <person name="Carter-House D."/>
            <person name="Stajich J."/>
            <person name="Litt A."/>
        </authorList>
    </citation>
    <scope>NUCLEOTIDE SEQUENCE [LARGE SCALE GENOMIC DNA]</scope>
    <source>
        <strain evidence="1">AR-01</strain>
    </source>
</reference>
<organism evidence="1 2">
    <name type="scientific">Datura stramonium</name>
    <name type="common">Jimsonweed</name>
    <name type="synonym">Common thornapple</name>
    <dbReference type="NCBI Taxonomy" id="4076"/>
    <lineage>
        <taxon>Eukaryota</taxon>
        <taxon>Viridiplantae</taxon>
        <taxon>Streptophyta</taxon>
        <taxon>Embryophyta</taxon>
        <taxon>Tracheophyta</taxon>
        <taxon>Spermatophyta</taxon>
        <taxon>Magnoliopsida</taxon>
        <taxon>eudicotyledons</taxon>
        <taxon>Gunneridae</taxon>
        <taxon>Pentapetalae</taxon>
        <taxon>asterids</taxon>
        <taxon>lamiids</taxon>
        <taxon>Solanales</taxon>
        <taxon>Solanaceae</taxon>
        <taxon>Solanoideae</taxon>
        <taxon>Datureae</taxon>
        <taxon>Datura</taxon>
    </lineage>
</organism>
<proteinExistence type="predicted"/>
<evidence type="ECO:0000313" key="1">
    <source>
        <dbReference type="EMBL" id="MCE3051069.1"/>
    </source>
</evidence>
<comment type="caution">
    <text evidence="1">The sequence shown here is derived from an EMBL/GenBank/DDBJ whole genome shotgun (WGS) entry which is preliminary data.</text>
</comment>
<gene>
    <name evidence="1" type="ORF">HAX54_048861</name>
</gene>
<dbReference type="EMBL" id="JACEIK010008141">
    <property type="protein sequence ID" value="MCE3051069.1"/>
    <property type="molecule type" value="Genomic_DNA"/>
</dbReference>
<sequence length="163" mass="19136">MWMGIRRQVFSWQGEIQWAAVYAKGKSAHDMIYRMAFAGSIYFIWIERTKGYFKVRRGQVFGWQGEIQWSAVYAKGKSAHDMIYRMAFAGSIDFIWIERNRRLFQGKKRTEESIARQFASFSIDSSKAQRSLEYIAQQLTSLLKQALDHYAGLKHKNHLPSRP</sequence>
<name>A0ABS8WLQ8_DATST</name>
<dbReference type="Proteomes" id="UP000823775">
    <property type="component" value="Unassembled WGS sequence"/>
</dbReference>
<evidence type="ECO:0000313" key="2">
    <source>
        <dbReference type="Proteomes" id="UP000823775"/>
    </source>
</evidence>
<keyword evidence="2" id="KW-1185">Reference proteome</keyword>
<protein>
    <submittedName>
        <fullName evidence="1">Uncharacterized protein</fullName>
    </submittedName>
</protein>
<accession>A0ABS8WLQ8</accession>